<sequence length="127" mass="14929">MQGQSQQDGMLIYQCVRCEKKIFSSQTIVAHTRRHFKDSMLNLKDLLQKICVPFTNFQQQQQVSTTISSISKQQQQHAFPKKASQPQHPRHRLRIYDPKTLARFKAHLTKKKKDSILTLLDIYIYIS</sequence>
<dbReference type="InterPro" id="IPR013087">
    <property type="entry name" value="Znf_C2H2_type"/>
</dbReference>
<reference evidence="3 4" key="1">
    <citation type="submission" date="2020-09" db="EMBL/GenBank/DDBJ databases">
        <title>De no assembly of potato wild relative species, Solanum commersonii.</title>
        <authorList>
            <person name="Cho K."/>
        </authorList>
    </citation>
    <scope>NUCLEOTIDE SEQUENCE [LARGE SCALE GENOMIC DNA]</scope>
    <source>
        <strain evidence="3">LZ3.2</strain>
        <tissue evidence="3">Leaf</tissue>
    </source>
</reference>
<organism evidence="3 4">
    <name type="scientific">Solanum commersonii</name>
    <name type="common">Commerson's wild potato</name>
    <name type="synonym">Commerson's nightshade</name>
    <dbReference type="NCBI Taxonomy" id="4109"/>
    <lineage>
        <taxon>Eukaryota</taxon>
        <taxon>Viridiplantae</taxon>
        <taxon>Streptophyta</taxon>
        <taxon>Embryophyta</taxon>
        <taxon>Tracheophyta</taxon>
        <taxon>Spermatophyta</taxon>
        <taxon>Magnoliopsida</taxon>
        <taxon>eudicotyledons</taxon>
        <taxon>Gunneridae</taxon>
        <taxon>Pentapetalae</taxon>
        <taxon>asterids</taxon>
        <taxon>lamiids</taxon>
        <taxon>Solanales</taxon>
        <taxon>Solanaceae</taxon>
        <taxon>Solanoideae</taxon>
        <taxon>Solaneae</taxon>
        <taxon>Solanum</taxon>
    </lineage>
</organism>
<keyword evidence="1" id="KW-0862">Zinc</keyword>
<name>A0A9J5YKI3_SOLCO</name>
<evidence type="ECO:0000313" key="4">
    <source>
        <dbReference type="Proteomes" id="UP000824120"/>
    </source>
</evidence>
<proteinExistence type="predicted"/>
<protein>
    <recommendedName>
        <fullName evidence="2">C2H2-type domain-containing protein</fullName>
    </recommendedName>
</protein>
<gene>
    <name evidence="3" type="ORF">H5410_031046</name>
</gene>
<keyword evidence="1" id="KW-0479">Metal-binding</keyword>
<keyword evidence="4" id="KW-1185">Reference proteome</keyword>
<dbReference type="EMBL" id="JACXVP010000006">
    <property type="protein sequence ID" value="KAG5599676.1"/>
    <property type="molecule type" value="Genomic_DNA"/>
</dbReference>
<evidence type="ECO:0000256" key="1">
    <source>
        <dbReference type="PROSITE-ProRule" id="PRU00042"/>
    </source>
</evidence>
<comment type="caution">
    <text evidence="3">The sequence shown here is derived from an EMBL/GenBank/DDBJ whole genome shotgun (WGS) entry which is preliminary data.</text>
</comment>
<dbReference type="PROSITE" id="PS50157">
    <property type="entry name" value="ZINC_FINGER_C2H2_2"/>
    <property type="match status" value="1"/>
</dbReference>
<dbReference type="Proteomes" id="UP000824120">
    <property type="component" value="Chromosome 6"/>
</dbReference>
<feature type="non-terminal residue" evidence="3">
    <location>
        <position position="1"/>
    </location>
</feature>
<keyword evidence="1" id="KW-0863">Zinc-finger</keyword>
<dbReference type="GO" id="GO:0008270">
    <property type="term" value="F:zinc ion binding"/>
    <property type="evidence" value="ECO:0007669"/>
    <property type="project" value="UniProtKB-KW"/>
</dbReference>
<evidence type="ECO:0000259" key="2">
    <source>
        <dbReference type="PROSITE" id="PS50157"/>
    </source>
</evidence>
<evidence type="ECO:0000313" key="3">
    <source>
        <dbReference type="EMBL" id="KAG5599676.1"/>
    </source>
</evidence>
<accession>A0A9J5YKI3</accession>
<dbReference type="AlphaFoldDB" id="A0A9J5YKI3"/>
<feature type="domain" description="C2H2-type" evidence="2">
    <location>
        <begin position="13"/>
        <end position="40"/>
    </location>
</feature>
<dbReference type="PROSITE" id="PS00028">
    <property type="entry name" value="ZINC_FINGER_C2H2_1"/>
    <property type="match status" value="1"/>
</dbReference>